<keyword evidence="6" id="KW-0472">Membrane</keyword>
<organism evidence="9 10">
    <name type="scientific">Fusarium oxysporum (strain Fo5176)</name>
    <name type="common">Fusarium vascular wilt</name>
    <dbReference type="NCBI Taxonomy" id="660025"/>
    <lineage>
        <taxon>Eukaryota</taxon>
        <taxon>Fungi</taxon>
        <taxon>Dikarya</taxon>
        <taxon>Ascomycota</taxon>
        <taxon>Pezizomycotina</taxon>
        <taxon>Sordariomycetes</taxon>
        <taxon>Hypocreomycetidae</taxon>
        <taxon>Hypocreales</taxon>
        <taxon>Nectriaceae</taxon>
        <taxon>Fusarium</taxon>
        <taxon>Fusarium oxysporum species complex</taxon>
    </lineage>
</organism>
<evidence type="ECO:0000256" key="6">
    <source>
        <dbReference type="SAM" id="Phobius"/>
    </source>
</evidence>
<keyword evidence="6" id="KW-1133">Transmembrane helix</keyword>
<evidence type="ECO:0000313" key="9">
    <source>
        <dbReference type="EnsemblFungi" id="FOXG_06969P0"/>
    </source>
</evidence>
<keyword evidence="4" id="KW-0560">Oxidoreductase</keyword>
<dbReference type="Gene3D" id="3.50.50.60">
    <property type="entry name" value="FAD/NAD(P)-binding domain"/>
    <property type="match status" value="1"/>
</dbReference>
<dbReference type="STRING" id="426428.A0A0D2XSL7"/>
<keyword evidence="2" id="KW-0285">Flavoprotein</keyword>
<evidence type="ECO:0000256" key="3">
    <source>
        <dbReference type="ARBA" id="ARBA00022827"/>
    </source>
</evidence>
<dbReference type="GO" id="GO:0004497">
    <property type="term" value="F:monooxygenase activity"/>
    <property type="evidence" value="ECO:0007669"/>
    <property type="project" value="UniProtKB-KW"/>
</dbReference>
<dbReference type="PANTHER" id="PTHR47178">
    <property type="entry name" value="MONOOXYGENASE, FAD-BINDING"/>
    <property type="match status" value="1"/>
</dbReference>
<evidence type="ECO:0000256" key="5">
    <source>
        <dbReference type="ARBA" id="ARBA00023033"/>
    </source>
</evidence>
<dbReference type="InterPro" id="IPR036188">
    <property type="entry name" value="FAD/NAD-bd_sf"/>
</dbReference>
<sequence>MSHFKIIIVGGGLAGALLANGLVNNGVDAQVFERDEENLKREGYQIRLSDAALSGLEACLSKLHMDSILEKLGQSSGSSSTAPSLTNTRFETVLDLSTLPTYSKSAAINRVVLRDLLLGPLIAGGKVKYGKCFSHYEIVSPGRQNEHVKVNFTDGSSETCDLLVAADGSGSKLPHRLQKGPILVFKNGVSLYYARKTQRNDSKLDFDEDEASFYWALSVPRALCPCDDEKDIPDRRQFCLDIVRDWALEYHAMLSAGSADEDGSSVYVTRLRASSKLSKQWRQRLQAKKDKKPEDGHPRVWLVGDAVHAMQPNRGMGGNQAMEDIADILPELLELKRSAEAGSAPTTEEIQTRCHDYEKKMIDRAFVWVAKSGGTSQPILSFLATLVLPVVAILYKAIKRWQH</sequence>
<reference evidence="10" key="1">
    <citation type="journal article" date="2012" name="Mol. Plant Microbe Interact.">
        <title>A highly conserved effector in Fusarium oxysporum is required for full virulence on Arabidopsis.</title>
        <authorList>
            <person name="Thatcher L.F."/>
            <person name="Gardiner D.M."/>
            <person name="Kazan K."/>
            <person name="Manners J."/>
        </authorList>
    </citation>
    <scope>NUCLEOTIDE SEQUENCE [LARGE SCALE GENOMIC DNA]</scope>
    <source>
        <strain evidence="10">Fo5176</strain>
    </source>
</reference>
<evidence type="ECO:0000256" key="1">
    <source>
        <dbReference type="ARBA" id="ARBA00001974"/>
    </source>
</evidence>
<evidence type="ECO:0000256" key="7">
    <source>
        <dbReference type="SAM" id="SignalP"/>
    </source>
</evidence>
<keyword evidence="6" id="KW-0812">Transmembrane</keyword>
<feature type="signal peptide" evidence="7">
    <location>
        <begin position="1"/>
        <end position="29"/>
    </location>
</feature>
<comment type="cofactor">
    <cofactor evidence="1">
        <name>FAD</name>
        <dbReference type="ChEBI" id="CHEBI:57692"/>
    </cofactor>
</comment>
<dbReference type="AlphaFoldDB" id="A0A0D2XSL7"/>
<dbReference type="Pfam" id="PF01494">
    <property type="entry name" value="FAD_binding_3"/>
    <property type="match status" value="1"/>
</dbReference>
<keyword evidence="3" id="KW-0274">FAD</keyword>
<evidence type="ECO:0000256" key="4">
    <source>
        <dbReference type="ARBA" id="ARBA00023002"/>
    </source>
</evidence>
<feature type="domain" description="FAD-binding" evidence="8">
    <location>
        <begin position="143"/>
        <end position="339"/>
    </location>
</feature>
<evidence type="ECO:0000256" key="2">
    <source>
        <dbReference type="ARBA" id="ARBA00022630"/>
    </source>
</evidence>
<keyword evidence="5" id="KW-0503">Monooxygenase</keyword>
<evidence type="ECO:0000259" key="8">
    <source>
        <dbReference type="Pfam" id="PF01494"/>
    </source>
</evidence>
<reference evidence="9" key="2">
    <citation type="submission" date="2025-08" db="UniProtKB">
        <authorList>
            <consortium name="EnsemblFungi"/>
        </authorList>
    </citation>
    <scope>IDENTIFICATION</scope>
    <source>
        <strain evidence="9">4287 / CBS 123668 / FGSC 9935 / NRRL 34936</strain>
    </source>
</reference>
<dbReference type="PANTHER" id="PTHR47178:SF5">
    <property type="entry name" value="FAD-BINDING DOMAIN-CONTAINING PROTEIN"/>
    <property type="match status" value="1"/>
</dbReference>
<dbReference type="EnsemblFungi" id="FOXG_06969T0">
    <property type="protein sequence ID" value="FOXG_06969P0"/>
    <property type="gene ID" value="FOXG_06969"/>
</dbReference>
<feature type="transmembrane region" description="Helical" evidence="6">
    <location>
        <begin position="379"/>
        <end position="398"/>
    </location>
</feature>
<dbReference type="PRINTS" id="PR00420">
    <property type="entry name" value="RNGMNOXGNASE"/>
</dbReference>
<dbReference type="GO" id="GO:0071949">
    <property type="term" value="F:FAD binding"/>
    <property type="evidence" value="ECO:0007669"/>
    <property type="project" value="InterPro"/>
</dbReference>
<feature type="chain" id="PRO_5002255404" description="FAD-binding domain-containing protein" evidence="7">
    <location>
        <begin position="30"/>
        <end position="403"/>
    </location>
</feature>
<evidence type="ECO:0000313" key="10">
    <source>
        <dbReference type="Proteomes" id="UP000002489"/>
    </source>
</evidence>
<keyword evidence="7" id="KW-0732">Signal</keyword>
<name>A0A0D2XSL7_FUSOF</name>
<dbReference type="SUPFAM" id="SSF51905">
    <property type="entry name" value="FAD/NAD(P)-binding domain"/>
    <property type="match status" value="1"/>
</dbReference>
<accession>A0A0D2XSL7</accession>
<dbReference type="Proteomes" id="UP000002489">
    <property type="component" value="Unassembled WGS sequence"/>
</dbReference>
<protein>
    <recommendedName>
        <fullName evidence="8">FAD-binding domain-containing protein</fullName>
    </recommendedName>
</protein>
<dbReference type="InterPro" id="IPR002938">
    <property type="entry name" value="FAD-bd"/>
</dbReference>
<proteinExistence type="predicted"/>